<dbReference type="InterPro" id="IPR004839">
    <property type="entry name" value="Aminotransferase_I/II_large"/>
</dbReference>
<dbReference type="RefSeq" id="WP_131331480.1">
    <property type="nucleotide sequence ID" value="NZ_CP044016.1"/>
</dbReference>
<dbReference type="PANTHER" id="PTHR46383">
    <property type="entry name" value="ASPARTATE AMINOTRANSFERASE"/>
    <property type="match status" value="1"/>
</dbReference>
<keyword evidence="8" id="KW-1185">Reference proteome</keyword>
<protein>
    <submittedName>
        <fullName evidence="7">Pyridoxal phosphate-dependent aminotransferase</fullName>
    </submittedName>
</protein>
<reference evidence="7 8" key="1">
    <citation type="submission" date="2019-09" db="EMBL/GenBank/DDBJ databases">
        <title>Complete genome sequence of Arachidicoccus sp. B3-10 isolated from apple orchard soil.</title>
        <authorList>
            <person name="Kim H.S."/>
            <person name="Han K.-I."/>
            <person name="Suh M.K."/>
            <person name="Lee K.C."/>
            <person name="Eom M.K."/>
            <person name="Kim J.-S."/>
            <person name="Kang S.W."/>
            <person name="Sin Y."/>
            <person name="Lee J.-S."/>
        </authorList>
    </citation>
    <scope>NUCLEOTIDE SEQUENCE [LARGE SCALE GENOMIC DNA]</scope>
    <source>
        <strain evidence="7 8">B3-10</strain>
    </source>
</reference>
<organism evidence="7 8">
    <name type="scientific">Rhizosphaericola mali</name>
    <dbReference type="NCBI Taxonomy" id="2545455"/>
    <lineage>
        <taxon>Bacteria</taxon>
        <taxon>Pseudomonadati</taxon>
        <taxon>Bacteroidota</taxon>
        <taxon>Chitinophagia</taxon>
        <taxon>Chitinophagales</taxon>
        <taxon>Chitinophagaceae</taxon>
        <taxon>Rhizosphaericola</taxon>
    </lineage>
</organism>
<dbReference type="CDD" id="cd00609">
    <property type="entry name" value="AAT_like"/>
    <property type="match status" value="1"/>
</dbReference>
<dbReference type="OrthoDB" id="9813612at2"/>
<comment type="cofactor">
    <cofactor evidence="1">
        <name>pyridoxal 5'-phosphate</name>
        <dbReference type="ChEBI" id="CHEBI:597326"/>
    </cofactor>
</comment>
<keyword evidence="4 7" id="KW-0808">Transferase</keyword>
<evidence type="ECO:0000256" key="4">
    <source>
        <dbReference type="ARBA" id="ARBA00022679"/>
    </source>
</evidence>
<dbReference type="PANTHER" id="PTHR46383:SF1">
    <property type="entry name" value="ASPARTATE AMINOTRANSFERASE"/>
    <property type="match status" value="1"/>
</dbReference>
<dbReference type="GO" id="GO:0030170">
    <property type="term" value="F:pyridoxal phosphate binding"/>
    <property type="evidence" value="ECO:0007669"/>
    <property type="project" value="InterPro"/>
</dbReference>
<dbReference type="Pfam" id="PF00155">
    <property type="entry name" value="Aminotran_1_2"/>
    <property type="match status" value="1"/>
</dbReference>
<proteinExistence type="inferred from homology"/>
<gene>
    <name evidence="7" type="ORF">E0W69_018165</name>
</gene>
<evidence type="ECO:0000259" key="6">
    <source>
        <dbReference type="Pfam" id="PF00155"/>
    </source>
</evidence>
<dbReference type="InterPro" id="IPR015422">
    <property type="entry name" value="PyrdxlP-dep_Trfase_small"/>
</dbReference>
<feature type="domain" description="Aminotransferase class I/classII large" evidence="6">
    <location>
        <begin position="31"/>
        <end position="404"/>
    </location>
</feature>
<comment type="similarity">
    <text evidence="2">Belongs to the class-I pyridoxal-phosphate-dependent aminotransferase family.</text>
</comment>
<evidence type="ECO:0000313" key="8">
    <source>
        <dbReference type="Proteomes" id="UP000292424"/>
    </source>
</evidence>
<evidence type="ECO:0000256" key="2">
    <source>
        <dbReference type="ARBA" id="ARBA00007441"/>
    </source>
</evidence>
<evidence type="ECO:0000256" key="5">
    <source>
        <dbReference type="ARBA" id="ARBA00022898"/>
    </source>
</evidence>
<dbReference type="EMBL" id="CP044016">
    <property type="protein sequence ID" value="QES90499.1"/>
    <property type="molecule type" value="Genomic_DNA"/>
</dbReference>
<evidence type="ECO:0000313" key="7">
    <source>
        <dbReference type="EMBL" id="QES90499.1"/>
    </source>
</evidence>
<dbReference type="Gene3D" id="3.90.1150.10">
    <property type="entry name" value="Aspartate Aminotransferase, domain 1"/>
    <property type="match status" value="1"/>
</dbReference>
<dbReference type="InterPro" id="IPR015424">
    <property type="entry name" value="PyrdxlP-dep_Trfase"/>
</dbReference>
<name>A0A5P2G873_9BACT</name>
<dbReference type="InterPro" id="IPR050596">
    <property type="entry name" value="AspAT/PAT-like"/>
</dbReference>
<dbReference type="InterPro" id="IPR015421">
    <property type="entry name" value="PyrdxlP-dep_Trfase_major"/>
</dbReference>
<dbReference type="KEGG" id="arac:E0W69_018165"/>
<evidence type="ECO:0000256" key="1">
    <source>
        <dbReference type="ARBA" id="ARBA00001933"/>
    </source>
</evidence>
<dbReference type="GO" id="GO:0008483">
    <property type="term" value="F:transaminase activity"/>
    <property type="evidence" value="ECO:0007669"/>
    <property type="project" value="UniProtKB-KW"/>
</dbReference>
<dbReference type="Proteomes" id="UP000292424">
    <property type="component" value="Chromosome"/>
</dbReference>
<dbReference type="SUPFAM" id="SSF53383">
    <property type="entry name" value="PLP-dependent transferases"/>
    <property type="match status" value="1"/>
</dbReference>
<accession>A0A5P2G873</accession>
<sequence>MKFSHLAESMQGSEIVKLGNAINVRKAQGEKIFNFTIGDFDPSIFPIPTELEKLILEKYQAHFTNYPPGDGVLELRKSVSQFLATREGLDYNTNEIMIASGGRPIIFTVFESLVDKGDKVIYAAPSWNNNHYCNITGAEHCLIETFPEDDFMPKAEAIRPFIQEARLICLCTPQNPTGTTLPESELKAICEMVLEENARRAEDEKKLFVLFDQMYWTLTFGKTKHLTPIHIDPKMKEYTVFVDGISKSFASTGVRVGWSCGPEVLISKMKSLLTHIGAWAPMAEQQAVAEYLKNDSAIDTWFASFKSAIEDRLNALAKGFQDLKAKGYNVDAVDPQAAIYLTVKLDLVGKSFDGKILATQEDVTNYILDQAKLAIVPFSAFGSDANSPWYRISVGTCKMDELDTMFDLLEKALSQLQ</sequence>
<dbReference type="AlphaFoldDB" id="A0A5P2G873"/>
<keyword evidence="3 7" id="KW-0032">Aminotransferase</keyword>
<evidence type="ECO:0000256" key="3">
    <source>
        <dbReference type="ARBA" id="ARBA00022576"/>
    </source>
</evidence>
<keyword evidence="5" id="KW-0663">Pyridoxal phosphate</keyword>
<dbReference type="Gene3D" id="3.40.640.10">
    <property type="entry name" value="Type I PLP-dependent aspartate aminotransferase-like (Major domain)"/>
    <property type="match status" value="1"/>
</dbReference>
<dbReference type="GO" id="GO:0006520">
    <property type="term" value="P:amino acid metabolic process"/>
    <property type="evidence" value="ECO:0007669"/>
    <property type="project" value="InterPro"/>
</dbReference>